<name>A0ABT3MPQ3_9GAMM</name>
<accession>A0ABT3MPQ3</accession>
<gene>
    <name evidence="11" type="ORF">NX722_01575</name>
</gene>
<feature type="transmembrane region" description="Helical" evidence="10">
    <location>
        <begin position="137"/>
        <end position="158"/>
    </location>
</feature>
<keyword evidence="4" id="KW-0813">Transport</keyword>
<keyword evidence="5" id="KW-1003">Cell membrane</keyword>
<feature type="transmembrane region" description="Helical" evidence="10">
    <location>
        <begin position="317"/>
        <end position="340"/>
    </location>
</feature>
<comment type="subcellular location">
    <subcellularLocation>
        <location evidence="1">Cell inner membrane</location>
        <topology evidence="1">Multi-pass membrane protein</topology>
    </subcellularLocation>
</comment>
<evidence type="ECO:0000256" key="7">
    <source>
        <dbReference type="ARBA" id="ARBA00022989"/>
    </source>
</evidence>
<evidence type="ECO:0000256" key="4">
    <source>
        <dbReference type="ARBA" id="ARBA00022448"/>
    </source>
</evidence>
<reference evidence="11 12" key="1">
    <citation type="submission" date="2022-10" db="EMBL/GenBank/DDBJ databases">
        <title>High-quality genome sequences of two octocoral-associated bacteria, Endozoicomonas euniceicola EF212 and Endozoicomonas gorgoniicola PS125.</title>
        <authorList>
            <person name="Chiou Y.-J."/>
            <person name="Chen Y.-H."/>
        </authorList>
    </citation>
    <scope>NUCLEOTIDE SEQUENCE [LARGE SCALE GENOMIC DNA]</scope>
    <source>
        <strain evidence="11 12">PS125</strain>
    </source>
</reference>
<protein>
    <recommendedName>
        <fullName evidence="3">Multidrug export protein MepA</fullName>
    </recommendedName>
</protein>
<sequence>MSSVAVNLGTDPVPTCFWHYLLPSVMGMMIKSVYIISDLIFIGQRMGYAGLAAINIVIPYFTFMFSIAVSIGVSGSALMAIRFGEGRRQEGLIMFQQAFSLTCIIMVLFTFFTLLNLENISCLFGADEELLPLVKDYLGMITLFATPCGIGWAMSGFIRNDDNPGLVMMAMIGSACTNVFLDWLFLFPFGWGMKGAACATGIAEVVMLGTLLLHFRRPNQALKLKLVLPDWHIAKLIFRNAVSTFTMESAFGVVIMISNWVLLRLGGNLFVSVYTIALNCTWVVVLLVYGVGQAAQPIISFNYGAGLNHRIQEIIKLGFGLVMVIGLTLSLGMVVFAHSIVTLFVDKPSEQLLALGGHVLRLYALSLVPMCINLMTATLYQSVDKAAYSTVISMLRSLVLPLAGLFLLPGLFMVNAIWYNLLQTEVTTALISVYFLKRFWDQLRRNSV</sequence>
<dbReference type="InterPro" id="IPR051327">
    <property type="entry name" value="MATE_MepA_subfamily"/>
</dbReference>
<evidence type="ECO:0000256" key="3">
    <source>
        <dbReference type="ARBA" id="ARBA00022106"/>
    </source>
</evidence>
<dbReference type="InterPro" id="IPR002528">
    <property type="entry name" value="MATE_fam"/>
</dbReference>
<dbReference type="Proteomes" id="UP001209854">
    <property type="component" value="Unassembled WGS sequence"/>
</dbReference>
<dbReference type="InterPro" id="IPR048279">
    <property type="entry name" value="MdtK-like"/>
</dbReference>
<evidence type="ECO:0000313" key="12">
    <source>
        <dbReference type="Proteomes" id="UP001209854"/>
    </source>
</evidence>
<evidence type="ECO:0000313" key="11">
    <source>
        <dbReference type="EMBL" id="MCW7551351.1"/>
    </source>
</evidence>
<evidence type="ECO:0000256" key="1">
    <source>
        <dbReference type="ARBA" id="ARBA00004429"/>
    </source>
</evidence>
<evidence type="ECO:0000256" key="9">
    <source>
        <dbReference type="ARBA" id="ARBA00023251"/>
    </source>
</evidence>
<dbReference type="InterPro" id="IPR045070">
    <property type="entry name" value="MATE_MepA-like"/>
</dbReference>
<keyword evidence="12" id="KW-1185">Reference proteome</keyword>
<feature type="transmembrane region" description="Helical" evidence="10">
    <location>
        <begin position="360"/>
        <end position="380"/>
    </location>
</feature>
<evidence type="ECO:0000256" key="6">
    <source>
        <dbReference type="ARBA" id="ARBA00022692"/>
    </source>
</evidence>
<keyword evidence="7 10" id="KW-1133">Transmembrane helix</keyword>
<dbReference type="PIRSF" id="PIRSF006603">
    <property type="entry name" value="DinF"/>
    <property type="match status" value="1"/>
</dbReference>
<comment type="caution">
    <text evidence="11">The sequence shown here is derived from an EMBL/GenBank/DDBJ whole genome shotgun (WGS) entry which is preliminary data.</text>
</comment>
<dbReference type="PANTHER" id="PTHR43823:SF3">
    <property type="entry name" value="MULTIDRUG EXPORT PROTEIN MEPA"/>
    <property type="match status" value="1"/>
</dbReference>
<dbReference type="Pfam" id="PF01554">
    <property type="entry name" value="MatE"/>
    <property type="match status" value="2"/>
</dbReference>
<feature type="transmembrane region" description="Helical" evidence="10">
    <location>
        <begin position="236"/>
        <end position="263"/>
    </location>
</feature>
<dbReference type="EMBL" id="JAPFCC010000001">
    <property type="protein sequence ID" value="MCW7551351.1"/>
    <property type="molecule type" value="Genomic_DNA"/>
</dbReference>
<proteinExistence type="inferred from homology"/>
<keyword evidence="6 10" id="KW-0812">Transmembrane</keyword>
<feature type="transmembrane region" description="Helical" evidence="10">
    <location>
        <begin position="165"/>
        <end position="185"/>
    </location>
</feature>
<feature type="transmembrane region" description="Helical" evidence="10">
    <location>
        <begin position="191"/>
        <end position="215"/>
    </location>
</feature>
<keyword evidence="9" id="KW-0046">Antibiotic resistance</keyword>
<dbReference type="PANTHER" id="PTHR43823">
    <property type="entry name" value="SPORULATION PROTEIN YKVU"/>
    <property type="match status" value="1"/>
</dbReference>
<feature type="transmembrane region" description="Helical" evidence="10">
    <location>
        <begin position="417"/>
        <end position="436"/>
    </location>
</feature>
<comment type="similarity">
    <text evidence="2">Belongs to the multi antimicrobial extrusion (MATE) (TC 2.A.66.1) family. MepA subfamily.</text>
</comment>
<feature type="transmembrane region" description="Helical" evidence="10">
    <location>
        <begin position="269"/>
        <end position="291"/>
    </location>
</feature>
<feature type="transmembrane region" description="Helical" evidence="10">
    <location>
        <begin position="60"/>
        <end position="81"/>
    </location>
</feature>
<evidence type="ECO:0000256" key="5">
    <source>
        <dbReference type="ARBA" id="ARBA00022475"/>
    </source>
</evidence>
<dbReference type="RefSeq" id="WP_262566411.1">
    <property type="nucleotide sequence ID" value="NZ_JAPFCC010000001.1"/>
</dbReference>
<feature type="transmembrane region" description="Helical" evidence="10">
    <location>
        <begin position="93"/>
        <end position="117"/>
    </location>
</feature>
<organism evidence="11 12">
    <name type="scientific">Endozoicomonas gorgoniicola</name>
    <dbReference type="NCBI Taxonomy" id="1234144"/>
    <lineage>
        <taxon>Bacteria</taxon>
        <taxon>Pseudomonadati</taxon>
        <taxon>Pseudomonadota</taxon>
        <taxon>Gammaproteobacteria</taxon>
        <taxon>Oceanospirillales</taxon>
        <taxon>Endozoicomonadaceae</taxon>
        <taxon>Endozoicomonas</taxon>
    </lineage>
</organism>
<dbReference type="CDD" id="cd13143">
    <property type="entry name" value="MATE_MepA_like"/>
    <property type="match status" value="1"/>
</dbReference>
<feature type="transmembrane region" description="Helical" evidence="10">
    <location>
        <begin position="387"/>
        <end position="411"/>
    </location>
</feature>
<evidence type="ECO:0000256" key="8">
    <source>
        <dbReference type="ARBA" id="ARBA00023136"/>
    </source>
</evidence>
<evidence type="ECO:0000256" key="10">
    <source>
        <dbReference type="SAM" id="Phobius"/>
    </source>
</evidence>
<keyword evidence="8 10" id="KW-0472">Membrane</keyword>
<evidence type="ECO:0000256" key="2">
    <source>
        <dbReference type="ARBA" id="ARBA00008417"/>
    </source>
</evidence>